<organism evidence="2 3">
    <name type="scientific">Armillaria gallica</name>
    <name type="common">Bulbous honey fungus</name>
    <name type="synonym">Armillaria bulbosa</name>
    <dbReference type="NCBI Taxonomy" id="47427"/>
    <lineage>
        <taxon>Eukaryota</taxon>
        <taxon>Fungi</taxon>
        <taxon>Dikarya</taxon>
        <taxon>Basidiomycota</taxon>
        <taxon>Agaricomycotina</taxon>
        <taxon>Agaricomycetes</taxon>
        <taxon>Agaricomycetidae</taxon>
        <taxon>Agaricales</taxon>
        <taxon>Marasmiineae</taxon>
        <taxon>Physalacriaceae</taxon>
        <taxon>Armillaria</taxon>
    </lineage>
</organism>
<accession>A0A2H3CZ22</accession>
<dbReference type="Proteomes" id="UP000217790">
    <property type="component" value="Unassembled WGS sequence"/>
</dbReference>
<evidence type="ECO:0000256" key="1">
    <source>
        <dbReference type="SAM" id="MobiDB-lite"/>
    </source>
</evidence>
<dbReference type="AlphaFoldDB" id="A0A2H3CZ22"/>
<name>A0A2H3CZ22_ARMGA</name>
<protein>
    <submittedName>
        <fullName evidence="2">Uncharacterized protein</fullName>
    </submittedName>
</protein>
<feature type="region of interest" description="Disordered" evidence="1">
    <location>
        <begin position="104"/>
        <end position="137"/>
    </location>
</feature>
<reference evidence="3" key="1">
    <citation type="journal article" date="2017" name="Nat. Ecol. Evol.">
        <title>Genome expansion and lineage-specific genetic innovations in the forest pathogenic fungi Armillaria.</title>
        <authorList>
            <person name="Sipos G."/>
            <person name="Prasanna A.N."/>
            <person name="Walter M.C."/>
            <person name="O'Connor E."/>
            <person name="Balint B."/>
            <person name="Krizsan K."/>
            <person name="Kiss B."/>
            <person name="Hess J."/>
            <person name="Varga T."/>
            <person name="Slot J."/>
            <person name="Riley R."/>
            <person name="Boka B."/>
            <person name="Rigling D."/>
            <person name="Barry K."/>
            <person name="Lee J."/>
            <person name="Mihaltcheva S."/>
            <person name="LaButti K."/>
            <person name="Lipzen A."/>
            <person name="Waldron R."/>
            <person name="Moloney N.M."/>
            <person name="Sperisen C."/>
            <person name="Kredics L."/>
            <person name="Vagvoelgyi C."/>
            <person name="Patrignani A."/>
            <person name="Fitzpatrick D."/>
            <person name="Nagy I."/>
            <person name="Doyle S."/>
            <person name="Anderson J.B."/>
            <person name="Grigoriev I.V."/>
            <person name="Gueldener U."/>
            <person name="Muensterkoetter M."/>
            <person name="Nagy L.G."/>
        </authorList>
    </citation>
    <scope>NUCLEOTIDE SEQUENCE [LARGE SCALE GENOMIC DNA]</scope>
    <source>
        <strain evidence="3">Ar21-2</strain>
    </source>
</reference>
<dbReference type="EMBL" id="KZ293674">
    <property type="protein sequence ID" value="PBK88251.1"/>
    <property type="molecule type" value="Genomic_DNA"/>
</dbReference>
<proteinExistence type="predicted"/>
<sequence>MGIFKKIRRTIASWPLVTDSESEDMDGEARNENQSIVPGTADASFTAGNSFGGMLSIYNLNTGVIIGYASRGDGGLTANASQISPVSSRALRTGLDQVLAHAKAAPASNPTTKAGPSSMLLPITHPQGLQLPNLENT</sequence>
<dbReference type="InParanoid" id="A0A2H3CZ22"/>
<evidence type="ECO:0000313" key="3">
    <source>
        <dbReference type="Proteomes" id="UP000217790"/>
    </source>
</evidence>
<evidence type="ECO:0000313" key="2">
    <source>
        <dbReference type="EMBL" id="PBK88251.1"/>
    </source>
</evidence>
<keyword evidence="3" id="KW-1185">Reference proteome</keyword>
<gene>
    <name evidence="2" type="ORF">ARMGADRAFT_1084888</name>
</gene>